<dbReference type="NCBIfam" id="NF009623">
    <property type="entry name" value="PRK13130.1"/>
    <property type="match status" value="1"/>
</dbReference>
<dbReference type="HOGENOM" id="CLU_196480_1_0_2"/>
<dbReference type="HAMAP" id="MF_00803">
    <property type="entry name" value="Nop10"/>
    <property type="match status" value="1"/>
</dbReference>
<evidence type="ECO:0000313" key="9">
    <source>
        <dbReference type="Proteomes" id="UP000033048"/>
    </source>
</evidence>
<dbReference type="Gene3D" id="2.20.28.40">
    <property type="entry name" value="H/ACA ribonucleoprotein complex, subunit Nop10"/>
    <property type="match status" value="1"/>
</dbReference>
<evidence type="ECO:0000256" key="6">
    <source>
        <dbReference type="ARBA" id="ARBA00023274"/>
    </source>
</evidence>
<evidence type="ECO:0000256" key="7">
    <source>
        <dbReference type="HAMAP-Rule" id="MF_00803"/>
    </source>
</evidence>
<gene>
    <name evidence="7" type="primary">nop10</name>
    <name evidence="8" type="ORF">MCMEM_1888</name>
</gene>
<comment type="similarity">
    <text evidence="2 7">Belongs to the NOP10 family.</text>
</comment>
<dbReference type="PANTHER" id="PTHR13305">
    <property type="entry name" value="RIBOSOME BIOGENESIS PROTEIN NOP10"/>
    <property type="match status" value="1"/>
</dbReference>
<evidence type="ECO:0000313" key="8">
    <source>
        <dbReference type="EMBL" id="AKB85941.1"/>
    </source>
</evidence>
<evidence type="ECO:0000256" key="4">
    <source>
        <dbReference type="ARBA" id="ARBA00022517"/>
    </source>
</evidence>
<dbReference type="SUPFAM" id="SSF144210">
    <property type="entry name" value="Nop10-like SnoRNP"/>
    <property type="match status" value="1"/>
</dbReference>
<organism evidence="8 9">
    <name type="scientific">Methanococcoides methylutens MM1</name>
    <dbReference type="NCBI Taxonomy" id="1434104"/>
    <lineage>
        <taxon>Archaea</taxon>
        <taxon>Methanobacteriati</taxon>
        <taxon>Methanobacteriota</taxon>
        <taxon>Stenosarchaea group</taxon>
        <taxon>Methanomicrobia</taxon>
        <taxon>Methanosarcinales</taxon>
        <taxon>Methanosarcinaceae</taxon>
        <taxon>Methanococcoides</taxon>
    </lineage>
</organism>
<accession>A0A0E3SS51</accession>
<dbReference type="OrthoDB" id="7259at2157"/>
<keyword evidence="5 7" id="KW-0698">rRNA processing</keyword>
<dbReference type="AlphaFoldDB" id="A0A0E3SS51"/>
<evidence type="ECO:0000256" key="2">
    <source>
        <dbReference type="ARBA" id="ARBA00009462"/>
    </source>
</evidence>
<dbReference type="GO" id="GO:1990904">
    <property type="term" value="C:ribonucleoprotein complex"/>
    <property type="evidence" value="ECO:0007669"/>
    <property type="project" value="UniProtKB-KW"/>
</dbReference>
<reference evidence="8 9" key="1">
    <citation type="submission" date="2014-07" db="EMBL/GenBank/DDBJ databases">
        <title>Methanogenic archaea and the global carbon cycle.</title>
        <authorList>
            <person name="Henriksen J.R."/>
            <person name="Luke J."/>
            <person name="Reinhart S."/>
            <person name="Benedict M.N."/>
            <person name="Youngblut N.D."/>
            <person name="Metcalf M.E."/>
            <person name="Whitaker R.J."/>
            <person name="Metcalf W.W."/>
        </authorList>
    </citation>
    <scope>NUCLEOTIDE SEQUENCE [LARGE SCALE GENOMIC DNA]</scope>
    <source>
        <strain evidence="8 9">MM1</strain>
    </source>
</reference>
<dbReference type="PANTHER" id="PTHR13305:SF0">
    <property type="entry name" value="H_ACA RIBONUCLEOPROTEIN COMPLEX SUBUNIT 3"/>
    <property type="match status" value="1"/>
</dbReference>
<dbReference type="GO" id="GO:0006364">
    <property type="term" value="P:rRNA processing"/>
    <property type="evidence" value="ECO:0007669"/>
    <property type="project" value="UniProtKB-UniRule"/>
</dbReference>
<keyword evidence="9" id="KW-1185">Reference proteome</keyword>
<dbReference type="InterPro" id="IPR007264">
    <property type="entry name" value="H/ACA_rnp_Nop10"/>
</dbReference>
<evidence type="ECO:0000256" key="3">
    <source>
        <dbReference type="ARBA" id="ARBA00018821"/>
    </source>
</evidence>
<dbReference type="EMBL" id="CP009518">
    <property type="protein sequence ID" value="AKB85941.1"/>
    <property type="molecule type" value="Genomic_DNA"/>
</dbReference>
<dbReference type="Pfam" id="PF04135">
    <property type="entry name" value="Nop10p"/>
    <property type="match status" value="1"/>
</dbReference>
<proteinExistence type="inferred from homology"/>
<dbReference type="Proteomes" id="UP000033048">
    <property type="component" value="Chromosome"/>
</dbReference>
<keyword evidence="4 7" id="KW-0690">Ribosome biogenesis</keyword>
<name>A0A0E3SS51_METMT</name>
<dbReference type="STRING" id="1434104.MCMEM_1888"/>
<dbReference type="InterPro" id="IPR023532">
    <property type="entry name" value="Nop10_arc-typ"/>
</dbReference>
<sequence>MGYKIRKCTQCNIYTLKENCPECGEPSRNPLPARFSPLDPYGKYRRISKRREMEHA</sequence>
<protein>
    <recommendedName>
        <fullName evidence="3 7">Ribosome biogenesis protein Nop10</fullName>
    </recommendedName>
</protein>
<comment type="function">
    <text evidence="1 7">Involved in ribosome biogenesis; more specifically in 18S rRNA pseudouridylation and in cleavage of pre-rRNA.</text>
</comment>
<evidence type="ECO:0000256" key="5">
    <source>
        <dbReference type="ARBA" id="ARBA00022552"/>
    </source>
</evidence>
<dbReference type="GO" id="GO:0030515">
    <property type="term" value="F:snoRNA binding"/>
    <property type="evidence" value="ECO:0007669"/>
    <property type="project" value="InterPro"/>
</dbReference>
<keyword evidence="6 7" id="KW-0687">Ribonucleoprotein</keyword>
<dbReference type="GO" id="GO:0001522">
    <property type="term" value="P:pseudouridine synthesis"/>
    <property type="evidence" value="ECO:0007669"/>
    <property type="project" value="InterPro"/>
</dbReference>
<dbReference type="InterPro" id="IPR036756">
    <property type="entry name" value="H/ACA_rnp_Nop10_sf"/>
</dbReference>
<dbReference type="KEGG" id="mmet:MCMEM_1888"/>
<evidence type="ECO:0000256" key="1">
    <source>
        <dbReference type="ARBA" id="ARBA00002325"/>
    </source>
</evidence>